<evidence type="ECO:0000259" key="13">
    <source>
        <dbReference type="Pfam" id="PF23598"/>
    </source>
</evidence>
<evidence type="ECO:0000256" key="4">
    <source>
        <dbReference type="ARBA" id="ARBA00022490"/>
    </source>
</evidence>
<dbReference type="Gene3D" id="1.10.8.430">
    <property type="entry name" value="Helical domain of apoptotic protease-activating factors"/>
    <property type="match status" value="1"/>
</dbReference>
<name>A0ABR0VR35_REHGL</name>
<dbReference type="InterPro" id="IPR044974">
    <property type="entry name" value="Disease_R_plants"/>
</dbReference>
<dbReference type="SUPFAM" id="SSF52540">
    <property type="entry name" value="P-loop containing nucleoside triphosphate hydrolases"/>
    <property type="match status" value="1"/>
</dbReference>
<evidence type="ECO:0000256" key="8">
    <source>
        <dbReference type="ARBA" id="ARBA00022741"/>
    </source>
</evidence>
<evidence type="ECO:0000256" key="2">
    <source>
        <dbReference type="ARBA" id="ARBA00004496"/>
    </source>
</evidence>
<keyword evidence="6" id="KW-0381">Hypersensitive response</keyword>
<comment type="subcellular location">
    <subcellularLocation>
        <location evidence="2">Cytoplasm</location>
    </subcellularLocation>
</comment>
<dbReference type="CDD" id="cd14798">
    <property type="entry name" value="RX-CC_like"/>
    <property type="match status" value="1"/>
</dbReference>
<dbReference type="PRINTS" id="PR00364">
    <property type="entry name" value="DISEASERSIST"/>
</dbReference>
<dbReference type="SUPFAM" id="SSF52058">
    <property type="entry name" value="L domain-like"/>
    <property type="match status" value="1"/>
</dbReference>
<evidence type="ECO:0008006" key="16">
    <source>
        <dbReference type="Google" id="ProtNLM"/>
    </source>
</evidence>
<dbReference type="Gene3D" id="3.40.50.300">
    <property type="entry name" value="P-loop containing nucleotide triphosphate hydrolases"/>
    <property type="match status" value="1"/>
</dbReference>
<evidence type="ECO:0000313" key="15">
    <source>
        <dbReference type="Proteomes" id="UP001318860"/>
    </source>
</evidence>
<evidence type="ECO:0000256" key="1">
    <source>
        <dbReference type="ARBA" id="ARBA00002074"/>
    </source>
</evidence>
<dbReference type="PANTHER" id="PTHR23155:SF1152">
    <property type="entry name" value="AAA+ ATPASE DOMAIN-CONTAINING PROTEIN"/>
    <property type="match status" value="1"/>
</dbReference>
<keyword evidence="15" id="KW-1185">Reference proteome</keyword>
<feature type="domain" description="Disease resistance R13L4/SHOC-2-like LRR" evidence="13">
    <location>
        <begin position="536"/>
        <end position="836"/>
    </location>
</feature>
<proteinExistence type="inferred from homology"/>
<dbReference type="Pfam" id="PF23598">
    <property type="entry name" value="LRR_14"/>
    <property type="match status" value="1"/>
</dbReference>
<feature type="domain" description="NB-ARC" evidence="11">
    <location>
        <begin position="170"/>
        <end position="329"/>
    </location>
</feature>
<keyword evidence="7" id="KW-0677">Repeat</keyword>
<organism evidence="14 15">
    <name type="scientific">Rehmannia glutinosa</name>
    <name type="common">Chinese foxglove</name>
    <dbReference type="NCBI Taxonomy" id="99300"/>
    <lineage>
        <taxon>Eukaryota</taxon>
        <taxon>Viridiplantae</taxon>
        <taxon>Streptophyta</taxon>
        <taxon>Embryophyta</taxon>
        <taxon>Tracheophyta</taxon>
        <taxon>Spermatophyta</taxon>
        <taxon>Magnoliopsida</taxon>
        <taxon>eudicotyledons</taxon>
        <taxon>Gunneridae</taxon>
        <taxon>Pentapetalae</taxon>
        <taxon>asterids</taxon>
        <taxon>lamiids</taxon>
        <taxon>Lamiales</taxon>
        <taxon>Orobanchaceae</taxon>
        <taxon>Rehmannieae</taxon>
        <taxon>Rehmannia</taxon>
    </lineage>
</organism>
<comment type="caution">
    <text evidence="14">The sequence shown here is derived from an EMBL/GenBank/DDBJ whole genome shotgun (WGS) entry which is preliminary data.</text>
</comment>
<dbReference type="InterPro" id="IPR002182">
    <property type="entry name" value="NB-ARC"/>
</dbReference>
<dbReference type="Pfam" id="PF00931">
    <property type="entry name" value="NB-ARC"/>
    <property type="match status" value="1"/>
</dbReference>
<accession>A0ABR0VR35</accession>
<dbReference type="PANTHER" id="PTHR23155">
    <property type="entry name" value="DISEASE RESISTANCE PROTEIN RP"/>
    <property type="match status" value="1"/>
</dbReference>
<dbReference type="InterPro" id="IPR058922">
    <property type="entry name" value="WHD_DRP"/>
</dbReference>
<keyword evidence="8" id="KW-0547">Nucleotide-binding</keyword>
<dbReference type="InterPro" id="IPR038005">
    <property type="entry name" value="RX-like_CC"/>
</dbReference>
<evidence type="ECO:0000256" key="10">
    <source>
        <dbReference type="ARBA" id="ARBA00022840"/>
    </source>
</evidence>
<dbReference type="EMBL" id="JABTTQ020001048">
    <property type="protein sequence ID" value="KAK6136240.1"/>
    <property type="molecule type" value="Genomic_DNA"/>
</dbReference>
<keyword evidence="5" id="KW-0433">Leucine-rich repeat</keyword>
<keyword evidence="10" id="KW-0067">ATP-binding</keyword>
<dbReference type="InterPro" id="IPR055414">
    <property type="entry name" value="LRR_R13L4/SHOC2-like"/>
</dbReference>
<comment type="function">
    <text evidence="1">Confers resistance to late blight (Phytophthora infestans) races carrying the avirulence gene Avr1. Resistance proteins guard the plant against pathogens that contain an appropriate avirulence protein via an indirect interaction with this avirulence protein. That triggers a defense system including the hypersensitive response, which restricts the pathogen growth.</text>
</comment>
<dbReference type="InterPro" id="IPR036388">
    <property type="entry name" value="WH-like_DNA-bd_sf"/>
</dbReference>
<keyword evidence="4" id="KW-0963">Cytoplasm</keyword>
<dbReference type="InterPro" id="IPR042197">
    <property type="entry name" value="Apaf_helical"/>
</dbReference>
<evidence type="ECO:0000256" key="5">
    <source>
        <dbReference type="ARBA" id="ARBA00022614"/>
    </source>
</evidence>
<evidence type="ECO:0000256" key="6">
    <source>
        <dbReference type="ARBA" id="ARBA00022667"/>
    </source>
</evidence>
<reference evidence="14 15" key="1">
    <citation type="journal article" date="2021" name="Comput. Struct. Biotechnol. J.">
        <title>De novo genome assembly of the potent medicinal plant Rehmannia glutinosa using nanopore technology.</title>
        <authorList>
            <person name="Ma L."/>
            <person name="Dong C."/>
            <person name="Song C."/>
            <person name="Wang X."/>
            <person name="Zheng X."/>
            <person name="Niu Y."/>
            <person name="Chen S."/>
            <person name="Feng W."/>
        </authorList>
    </citation>
    <scope>NUCLEOTIDE SEQUENCE [LARGE SCALE GENOMIC DNA]</scope>
    <source>
        <strain evidence="14">DH-2019</strain>
    </source>
</reference>
<dbReference type="Gene3D" id="3.80.10.10">
    <property type="entry name" value="Ribonuclease Inhibitor"/>
    <property type="match status" value="1"/>
</dbReference>
<dbReference type="InterPro" id="IPR027417">
    <property type="entry name" value="P-loop_NTPase"/>
</dbReference>
<evidence type="ECO:0000256" key="7">
    <source>
        <dbReference type="ARBA" id="ARBA00022737"/>
    </source>
</evidence>
<keyword evidence="9" id="KW-0611">Plant defense</keyword>
<evidence type="ECO:0000256" key="9">
    <source>
        <dbReference type="ARBA" id="ARBA00022821"/>
    </source>
</evidence>
<dbReference type="InterPro" id="IPR032675">
    <property type="entry name" value="LRR_dom_sf"/>
</dbReference>
<evidence type="ECO:0000256" key="3">
    <source>
        <dbReference type="ARBA" id="ARBA00008894"/>
    </source>
</evidence>
<feature type="domain" description="Disease resistance protein winged helix" evidence="12">
    <location>
        <begin position="415"/>
        <end position="486"/>
    </location>
</feature>
<evidence type="ECO:0000259" key="12">
    <source>
        <dbReference type="Pfam" id="PF23559"/>
    </source>
</evidence>
<sequence length="859" mass="98076">MAYAALVSLAQTIHHILNHHQYSISIHEKQQIISLDKYIILLQAFLEDFPEEAKNLEGRIGDVAYEAEDVIECFISEQIAPCSAHHGHNLHGLKNVTHEIESIACEDFHELKKVRKEIASIVGKAMDIEKSFRIENVRPDDFYVASSSSRISPTTKNDDMVGFDDDLIEIKTLLCGESSKLQVIPIVGMGGIGKTTLARNAYDDPLITENFQIRVWVTVSQDYNAQEILSSLLVSMKERFDQSNDSKKEKVYKGLKGRRYLIVMDDIWSTKVWDDVRKIFPDDHNGSRVMLTTRLSDVAAYAGSSSLLHEMRFMDEDQSWNLLRQKVFKLECFPRDLEEIGKEIARSCRGLPLAVVLIAGLLSTIKTTRASWEEIAKNVNSVVATKDGQFEKILSLSYTHLPHRLRPCFLYMGGFPEDHKINVSKLIKLWVSEGFLKRPIVPKSIEDVAEEYLEDLVKRSLVLVTKRKSSGKIKSCSLHDLVRDLCIRQAHDEKFHRHVRNGYVGKTILERIKNERRLSISNSYLDCYASIDASTIRTIVCFKRGGASLGSLRSFRLLRVFDVVDGNVNSLPDQVFELFHLRYLAFDCQIKIPKTISNLENLETLIIHPRKKWGSNLPCFVSLPSEIWRLPKLRHLVCFYFDVLPNPGSSFGLENLQTLSAVKNLRCTKRILKMIPNLKKLGIFYSGDKYSPRLYNLVSLHQLEKLKIVVGPQIMHGFNAIFPRTLKKLTLSGLRLPWKDMTTSVGSLPNLEVLKLRNFACKGGEWETCEGGFVRLKYLLIDQSDLRDWITDSSHFPSLKCILFRRCWDLSEIPDGVGEIATLERIEVHFCYKSLAESARRIQEEQQGWGNDVLKVESG</sequence>
<protein>
    <recommendedName>
        <fullName evidence="16">NB-ARC domain-containing protein</fullName>
    </recommendedName>
</protein>
<dbReference type="Pfam" id="PF23559">
    <property type="entry name" value="WHD_DRP"/>
    <property type="match status" value="1"/>
</dbReference>
<dbReference type="Gene3D" id="1.20.5.4130">
    <property type="match status" value="1"/>
</dbReference>
<evidence type="ECO:0000259" key="11">
    <source>
        <dbReference type="Pfam" id="PF00931"/>
    </source>
</evidence>
<gene>
    <name evidence="14" type="ORF">DH2020_030029</name>
</gene>
<comment type="similarity">
    <text evidence="3">Belongs to the disease resistance NB-LRR family.</text>
</comment>
<dbReference type="Gene3D" id="1.10.10.10">
    <property type="entry name" value="Winged helix-like DNA-binding domain superfamily/Winged helix DNA-binding domain"/>
    <property type="match status" value="1"/>
</dbReference>
<evidence type="ECO:0000313" key="14">
    <source>
        <dbReference type="EMBL" id="KAK6136240.1"/>
    </source>
</evidence>
<dbReference type="Proteomes" id="UP001318860">
    <property type="component" value="Unassembled WGS sequence"/>
</dbReference>